<accession>A0A427ARX6</accession>
<evidence type="ECO:0000313" key="1">
    <source>
        <dbReference type="EMBL" id="RRT78992.1"/>
    </source>
</evidence>
<evidence type="ECO:0000313" key="2">
    <source>
        <dbReference type="Proteomes" id="UP000287651"/>
    </source>
</evidence>
<proteinExistence type="predicted"/>
<dbReference type="AlphaFoldDB" id="A0A427ARX6"/>
<dbReference type="EMBL" id="AMZH03001527">
    <property type="protein sequence ID" value="RRT78992.1"/>
    <property type="molecule type" value="Genomic_DNA"/>
</dbReference>
<name>A0A427ARX6_ENSVE</name>
<comment type="caution">
    <text evidence="1">The sequence shown here is derived from an EMBL/GenBank/DDBJ whole genome shotgun (WGS) entry which is preliminary data.</text>
</comment>
<dbReference type="Proteomes" id="UP000287651">
    <property type="component" value="Unassembled WGS sequence"/>
</dbReference>
<sequence length="76" mass="8619">MSLIDEEKMNMHQALQLGQDANSPNGFFNGQRCQMCLRTDPLQKVMEKLANPGMYDMGHCDVSFHVSVILCPIFGW</sequence>
<protein>
    <submittedName>
        <fullName evidence="1">Uncharacterized protein</fullName>
    </submittedName>
</protein>
<gene>
    <name evidence="1" type="ORF">B296_00024129</name>
</gene>
<reference evidence="1 2" key="1">
    <citation type="journal article" date="2014" name="Agronomy (Basel)">
        <title>A Draft Genome Sequence for Ensete ventricosum, the Drought-Tolerant Tree Against Hunger.</title>
        <authorList>
            <person name="Harrison J."/>
            <person name="Moore K.A."/>
            <person name="Paszkiewicz K."/>
            <person name="Jones T."/>
            <person name="Grant M."/>
            <person name="Ambacheew D."/>
            <person name="Muzemil S."/>
            <person name="Studholme D.J."/>
        </authorList>
    </citation>
    <scope>NUCLEOTIDE SEQUENCE [LARGE SCALE GENOMIC DNA]</scope>
</reference>
<organism evidence="1 2">
    <name type="scientific">Ensete ventricosum</name>
    <name type="common">Abyssinian banana</name>
    <name type="synonym">Musa ensete</name>
    <dbReference type="NCBI Taxonomy" id="4639"/>
    <lineage>
        <taxon>Eukaryota</taxon>
        <taxon>Viridiplantae</taxon>
        <taxon>Streptophyta</taxon>
        <taxon>Embryophyta</taxon>
        <taxon>Tracheophyta</taxon>
        <taxon>Spermatophyta</taxon>
        <taxon>Magnoliopsida</taxon>
        <taxon>Liliopsida</taxon>
        <taxon>Zingiberales</taxon>
        <taxon>Musaceae</taxon>
        <taxon>Ensete</taxon>
    </lineage>
</organism>